<sequence length="308" mass="37742">MAQLIKLRDYISRYETDIFHYPSQFVRLKQENWKKLKLEWQEKLEQSEENDQTEPERNRWNFFHKTDANEPDEKNEHTFEAIPQTEEELKYFYLNKLFQFQLKWASTTISNMSFIDKSYDNNVQLRYFLQRIPDNYLVLYEPIFSLKNHLMDGDIILISPLSIEVITLFEQDEKYKIIADEERVWYIEERNVQTKVLSPIPSLKRTEKVIQSILDKHELDFPIYRTILAHHNVIEMKKEPYRTRYVDKINHEDWLKEKRKLQSPIKFDQLKIANAILQHCETTSFRRPEWHRENDKNEDNNRQNFNEF</sequence>
<comment type="caution">
    <text evidence="2">The sequence shown here is derived from an EMBL/GenBank/DDBJ whole genome shotgun (WGS) entry which is preliminary data.</text>
</comment>
<keyword evidence="3" id="KW-1185">Reference proteome</keyword>
<feature type="compositionally biased region" description="Basic and acidic residues" evidence="1">
    <location>
        <begin position="288"/>
        <end position="301"/>
    </location>
</feature>
<evidence type="ECO:0000313" key="2">
    <source>
        <dbReference type="EMBL" id="MFC4388178.1"/>
    </source>
</evidence>
<gene>
    <name evidence="2" type="ORF">ACFOZ1_10245</name>
</gene>
<evidence type="ECO:0000256" key="1">
    <source>
        <dbReference type="SAM" id="MobiDB-lite"/>
    </source>
</evidence>
<organism evidence="2 3">
    <name type="scientific">Gracilibacillus marinus</name>
    <dbReference type="NCBI Taxonomy" id="630535"/>
    <lineage>
        <taxon>Bacteria</taxon>
        <taxon>Bacillati</taxon>
        <taxon>Bacillota</taxon>
        <taxon>Bacilli</taxon>
        <taxon>Bacillales</taxon>
        <taxon>Bacillaceae</taxon>
        <taxon>Gracilibacillus</taxon>
    </lineage>
</organism>
<reference evidence="3" key="1">
    <citation type="journal article" date="2019" name="Int. J. Syst. Evol. Microbiol.">
        <title>The Global Catalogue of Microorganisms (GCM) 10K type strain sequencing project: providing services to taxonomists for standard genome sequencing and annotation.</title>
        <authorList>
            <consortium name="The Broad Institute Genomics Platform"/>
            <consortium name="The Broad Institute Genome Sequencing Center for Infectious Disease"/>
            <person name="Wu L."/>
            <person name="Ma J."/>
        </authorList>
    </citation>
    <scope>NUCLEOTIDE SEQUENCE [LARGE SCALE GENOMIC DNA]</scope>
    <source>
        <strain evidence="3">KACC 14058</strain>
    </source>
</reference>
<accession>A0ABV8VUJ6</accession>
<name>A0ABV8VUJ6_9BACI</name>
<proteinExistence type="predicted"/>
<feature type="region of interest" description="Disordered" evidence="1">
    <location>
        <begin position="288"/>
        <end position="308"/>
    </location>
</feature>
<protein>
    <submittedName>
        <fullName evidence="2">NERD domain-containing protein</fullName>
    </submittedName>
</protein>
<dbReference type="RefSeq" id="WP_390199031.1">
    <property type="nucleotide sequence ID" value="NZ_JBHSDV010000003.1"/>
</dbReference>
<dbReference type="Proteomes" id="UP001595880">
    <property type="component" value="Unassembled WGS sequence"/>
</dbReference>
<evidence type="ECO:0000313" key="3">
    <source>
        <dbReference type="Proteomes" id="UP001595880"/>
    </source>
</evidence>
<dbReference type="EMBL" id="JBHSDV010000003">
    <property type="protein sequence ID" value="MFC4388178.1"/>
    <property type="molecule type" value="Genomic_DNA"/>
</dbReference>